<dbReference type="SUPFAM" id="SSF47113">
    <property type="entry name" value="Histone-fold"/>
    <property type="match status" value="1"/>
</dbReference>
<dbReference type="Gramene" id="CDF38148">
    <property type="protein sequence ID" value="CDF38148"/>
    <property type="gene ID" value="CHC_T00006330001"/>
</dbReference>
<dbReference type="PANTHER" id="PTHR10252:SF5">
    <property type="entry name" value="DR1-ASSOCIATED COREPRESSOR"/>
    <property type="match status" value="1"/>
</dbReference>
<dbReference type="PANTHER" id="PTHR10252">
    <property type="entry name" value="HISTONE-LIKE TRANSCRIPTION FACTOR CCAAT-RELATED"/>
    <property type="match status" value="1"/>
</dbReference>
<evidence type="ECO:0000256" key="3">
    <source>
        <dbReference type="SAM" id="MobiDB-lite"/>
    </source>
</evidence>
<dbReference type="Pfam" id="PF00808">
    <property type="entry name" value="CBFD_NFYB_HMF"/>
    <property type="match status" value="1"/>
</dbReference>
<comment type="subcellular location">
    <subcellularLocation>
        <location evidence="1">Nucleus</location>
    </subcellularLocation>
</comment>
<dbReference type="InterPro" id="IPR009072">
    <property type="entry name" value="Histone-fold"/>
</dbReference>
<reference evidence="6" key="1">
    <citation type="journal article" date="2013" name="Proc. Natl. Acad. Sci. U.S.A.">
        <title>Genome structure and metabolic features in the red seaweed Chondrus crispus shed light on evolution of the Archaeplastida.</title>
        <authorList>
            <person name="Collen J."/>
            <person name="Porcel B."/>
            <person name="Carre W."/>
            <person name="Ball S.G."/>
            <person name="Chaparro C."/>
            <person name="Tonon T."/>
            <person name="Barbeyron T."/>
            <person name="Michel G."/>
            <person name="Noel B."/>
            <person name="Valentin K."/>
            <person name="Elias M."/>
            <person name="Artiguenave F."/>
            <person name="Arun A."/>
            <person name="Aury J.M."/>
            <person name="Barbosa-Neto J.F."/>
            <person name="Bothwell J.H."/>
            <person name="Bouget F.Y."/>
            <person name="Brillet L."/>
            <person name="Cabello-Hurtado F."/>
            <person name="Capella-Gutierrez S."/>
            <person name="Charrier B."/>
            <person name="Cladiere L."/>
            <person name="Cock J.M."/>
            <person name="Coelho S.M."/>
            <person name="Colleoni C."/>
            <person name="Czjzek M."/>
            <person name="Da Silva C."/>
            <person name="Delage L."/>
            <person name="Denoeud F."/>
            <person name="Deschamps P."/>
            <person name="Dittami S.M."/>
            <person name="Gabaldon T."/>
            <person name="Gachon C.M."/>
            <person name="Groisillier A."/>
            <person name="Herve C."/>
            <person name="Jabbari K."/>
            <person name="Katinka M."/>
            <person name="Kloareg B."/>
            <person name="Kowalczyk N."/>
            <person name="Labadie K."/>
            <person name="Leblanc C."/>
            <person name="Lopez P.J."/>
            <person name="McLachlan D.H."/>
            <person name="Meslet-Cladiere L."/>
            <person name="Moustafa A."/>
            <person name="Nehr Z."/>
            <person name="Nyvall Collen P."/>
            <person name="Panaud O."/>
            <person name="Partensky F."/>
            <person name="Poulain J."/>
            <person name="Rensing S.A."/>
            <person name="Rousvoal S."/>
            <person name="Samson G."/>
            <person name="Symeonidi A."/>
            <person name="Weissenbach J."/>
            <person name="Zambounis A."/>
            <person name="Wincker P."/>
            <person name="Boyen C."/>
        </authorList>
    </citation>
    <scope>NUCLEOTIDE SEQUENCE [LARGE SCALE GENOMIC DNA]</scope>
    <source>
        <strain evidence="6">cv. Stackhouse</strain>
    </source>
</reference>
<dbReference type="OrthoDB" id="653904at2759"/>
<accession>R7QK66</accession>
<dbReference type="GO" id="GO:0005634">
    <property type="term" value="C:nucleus"/>
    <property type="evidence" value="ECO:0007669"/>
    <property type="project" value="UniProtKB-SubCell"/>
</dbReference>
<feature type="domain" description="Transcription factor CBF/NF-Y/archaeal histone" evidence="4">
    <location>
        <begin position="10"/>
        <end position="72"/>
    </location>
</feature>
<feature type="compositionally biased region" description="Basic and acidic residues" evidence="3">
    <location>
        <begin position="90"/>
        <end position="106"/>
    </location>
</feature>
<dbReference type="GO" id="GO:0001046">
    <property type="term" value="F:core promoter sequence-specific DNA binding"/>
    <property type="evidence" value="ECO:0007669"/>
    <property type="project" value="TreeGrafter"/>
</dbReference>
<dbReference type="Proteomes" id="UP000012073">
    <property type="component" value="Unassembled WGS sequence"/>
</dbReference>
<dbReference type="KEGG" id="ccp:CHC_T00006330001"/>
<name>R7QK66_CHOCR</name>
<feature type="region of interest" description="Disordered" evidence="3">
    <location>
        <begin position="90"/>
        <end position="193"/>
    </location>
</feature>
<dbReference type="InterPro" id="IPR050568">
    <property type="entry name" value="Transcr_DNA_Rep_Reg"/>
</dbReference>
<dbReference type="InterPro" id="IPR003958">
    <property type="entry name" value="CBFA_NFYB_domain"/>
</dbReference>
<dbReference type="GO" id="GO:0016251">
    <property type="term" value="F:RNA polymerase II general transcription initiation factor activity"/>
    <property type="evidence" value="ECO:0007669"/>
    <property type="project" value="TreeGrafter"/>
</dbReference>
<dbReference type="STRING" id="2769.R7QK66"/>
<evidence type="ECO:0000313" key="5">
    <source>
        <dbReference type="EMBL" id="CDF38148.1"/>
    </source>
</evidence>
<feature type="compositionally biased region" description="Pro residues" evidence="3">
    <location>
        <begin position="136"/>
        <end position="146"/>
    </location>
</feature>
<evidence type="ECO:0000313" key="6">
    <source>
        <dbReference type="Proteomes" id="UP000012073"/>
    </source>
</evidence>
<dbReference type="GO" id="GO:0046982">
    <property type="term" value="F:protein heterodimerization activity"/>
    <property type="evidence" value="ECO:0007669"/>
    <property type="project" value="InterPro"/>
</dbReference>
<keyword evidence="6" id="KW-1185">Reference proteome</keyword>
<evidence type="ECO:0000256" key="1">
    <source>
        <dbReference type="ARBA" id="ARBA00004123"/>
    </source>
</evidence>
<dbReference type="OMA" id="TEVEPAH"/>
<dbReference type="CDD" id="cd22906">
    <property type="entry name" value="HFD_DRAP1"/>
    <property type="match status" value="1"/>
</dbReference>
<gene>
    <name evidence="5" type="ORF">CHC_T00006330001</name>
</gene>
<proteinExistence type="predicted"/>
<protein>
    <recommendedName>
        <fullName evidence="4">Transcription factor CBF/NF-Y/archaeal histone domain-containing protein</fullName>
    </recommendedName>
</protein>
<dbReference type="GeneID" id="17325755"/>
<dbReference type="Gene3D" id="1.10.20.10">
    <property type="entry name" value="Histone, subunit A"/>
    <property type="match status" value="1"/>
</dbReference>
<organism evidence="5 6">
    <name type="scientific">Chondrus crispus</name>
    <name type="common">Carrageen Irish moss</name>
    <name type="synonym">Polymorpha crispa</name>
    <dbReference type="NCBI Taxonomy" id="2769"/>
    <lineage>
        <taxon>Eukaryota</taxon>
        <taxon>Rhodophyta</taxon>
        <taxon>Florideophyceae</taxon>
        <taxon>Rhodymeniophycidae</taxon>
        <taxon>Gigartinales</taxon>
        <taxon>Gigartinaceae</taxon>
        <taxon>Chondrus</taxon>
    </lineage>
</organism>
<dbReference type="AlphaFoldDB" id="R7QK66"/>
<dbReference type="EMBL" id="HG001898">
    <property type="protein sequence ID" value="CDF38148.1"/>
    <property type="molecule type" value="Genomic_DNA"/>
</dbReference>
<feature type="compositionally biased region" description="Acidic residues" evidence="3">
    <location>
        <begin position="156"/>
        <end position="172"/>
    </location>
</feature>
<evidence type="ECO:0000256" key="2">
    <source>
        <dbReference type="ARBA" id="ARBA00023242"/>
    </source>
</evidence>
<dbReference type="RefSeq" id="XP_005718017.1">
    <property type="nucleotide sequence ID" value="XM_005717960.1"/>
</dbReference>
<keyword evidence="2" id="KW-0539">Nucleus</keyword>
<evidence type="ECO:0000259" key="4">
    <source>
        <dbReference type="Pfam" id="PF00808"/>
    </source>
</evidence>
<sequence length="193" mass="21146">MGRRKGTSAFPVARIKKMMQSDEEVGKIATVTPVLVAKALECMMEDVLREAADVARERHTRTVTPLHLKTCVARNDAFDFLRPIVRHVSGDEGKRARSPADRRAARAEAGSAAAAEPKKRRVAAADKPDTDDVVAPPAPPAPPAPDQHPQHHPVDDNYDEEDNYDEDEDDDAAQPQPQPPQSKERVSVHALLS</sequence>